<dbReference type="SUPFAM" id="SSF53448">
    <property type="entry name" value="Nucleotide-diphospho-sugar transferases"/>
    <property type="match status" value="1"/>
</dbReference>
<dbReference type="GO" id="GO:0016757">
    <property type="term" value="F:glycosyltransferase activity"/>
    <property type="evidence" value="ECO:0007669"/>
    <property type="project" value="UniProtKB-KW"/>
</dbReference>
<feature type="transmembrane region" description="Helical" evidence="6">
    <location>
        <begin position="6"/>
        <end position="29"/>
    </location>
</feature>
<evidence type="ECO:0000313" key="8">
    <source>
        <dbReference type="EMBL" id="AFM25986.1"/>
    </source>
</evidence>
<dbReference type="RefSeq" id="WP_014811120.1">
    <property type="nucleotide sequence ID" value="NC_018025.1"/>
</dbReference>
<dbReference type="InterPro" id="IPR029044">
    <property type="entry name" value="Nucleotide-diphossugar_trans"/>
</dbReference>
<feature type="transmembrane region" description="Helical" evidence="6">
    <location>
        <begin position="295"/>
        <end position="317"/>
    </location>
</feature>
<proteinExistence type="predicted"/>
<protein>
    <submittedName>
        <fullName evidence="8">Glycosyl transferase</fullName>
    </submittedName>
</protein>
<organism evidence="8 9">
    <name type="scientific">Desulfomonile tiedjei (strain ATCC 49306 / DSM 6799 / DCB-1)</name>
    <dbReference type="NCBI Taxonomy" id="706587"/>
    <lineage>
        <taxon>Bacteria</taxon>
        <taxon>Pseudomonadati</taxon>
        <taxon>Thermodesulfobacteriota</taxon>
        <taxon>Desulfomonilia</taxon>
        <taxon>Desulfomonilales</taxon>
        <taxon>Desulfomonilaceae</taxon>
        <taxon>Desulfomonile</taxon>
    </lineage>
</organism>
<dbReference type="PANTHER" id="PTHR43646">
    <property type="entry name" value="GLYCOSYLTRANSFERASE"/>
    <property type="match status" value="1"/>
</dbReference>
<dbReference type="Pfam" id="PF00535">
    <property type="entry name" value="Glycos_transf_2"/>
    <property type="match status" value="1"/>
</dbReference>
<name>I4C8U5_DESTA</name>
<evidence type="ECO:0000256" key="5">
    <source>
        <dbReference type="ARBA" id="ARBA00023136"/>
    </source>
</evidence>
<dbReference type="STRING" id="706587.Desti_3328"/>
<keyword evidence="5 6" id="KW-0472">Membrane</keyword>
<evidence type="ECO:0000256" key="2">
    <source>
        <dbReference type="ARBA" id="ARBA00022475"/>
    </source>
</evidence>
<feature type="transmembrane region" description="Helical" evidence="6">
    <location>
        <begin position="323"/>
        <end position="342"/>
    </location>
</feature>
<dbReference type="EMBL" id="CP003360">
    <property type="protein sequence ID" value="AFM25986.1"/>
    <property type="molecule type" value="Genomic_DNA"/>
</dbReference>
<dbReference type="PANTHER" id="PTHR43646:SF2">
    <property type="entry name" value="GLYCOSYLTRANSFERASE 2-LIKE DOMAIN-CONTAINING PROTEIN"/>
    <property type="match status" value="1"/>
</dbReference>
<dbReference type="AlphaFoldDB" id="I4C8U5"/>
<dbReference type="Gene3D" id="3.90.550.10">
    <property type="entry name" value="Spore Coat Polysaccharide Biosynthesis Protein SpsA, Chain A"/>
    <property type="match status" value="1"/>
</dbReference>
<keyword evidence="9" id="KW-1185">Reference proteome</keyword>
<dbReference type="GO" id="GO:0005886">
    <property type="term" value="C:plasma membrane"/>
    <property type="evidence" value="ECO:0007669"/>
    <property type="project" value="UniProtKB-SubCell"/>
</dbReference>
<reference evidence="9" key="1">
    <citation type="submission" date="2012-06" db="EMBL/GenBank/DDBJ databases">
        <title>Complete sequence of chromosome of Desulfomonile tiedjei DSM 6799.</title>
        <authorList>
            <person name="Lucas S."/>
            <person name="Copeland A."/>
            <person name="Lapidus A."/>
            <person name="Glavina del Rio T."/>
            <person name="Dalin E."/>
            <person name="Tice H."/>
            <person name="Bruce D."/>
            <person name="Goodwin L."/>
            <person name="Pitluck S."/>
            <person name="Peters L."/>
            <person name="Ovchinnikova G."/>
            <person name="Zeytun A."/>
            <person name="Lu M."/>
            <person name="Kyrpides N."/>
            <person name="Mavromatis K."/>
            <person name="Ivanova N."/>
            <person name="Brettin T."/>
            <person name="Detter J.C."/>
            <person name="Han C."/>
            <person name="Larimer F."/>
            <person name="Land M."/>
            <person name="Hauser L."/>
            <person name="Markowitz V."/>
            <person name="Cheng J.-F."/>
            <person name="Hugenholtz P."/>
            <person name="Woyke T."/>
            <person name="Wu D."/>
            <person name="Spring S."/>
            <person name="Schroeder M."/>
            <person name="Brambilla E."/>
            <person name="Klenk H.-P."/>
            <person name="Eisen J.A."/>
        </authorList>
    </citation>
    <scope>NUCLEOTIDE SEQUENCE [LARGE SCALE GENOMIC DNA]</scope>
    <source>
        <strain evidence="9">ATCC 49306 / DSM 6799 / DCB-1</strain>
    </source>
</reference>
<evidence type="ECO:0000256" key="3">
    <source>
        <dbReference type="ARBA" id="ARBA00022676"/>
    </source>
</evidence>
<keyword evidence="3" id="KW-0328">Glycosyltransferase</keyword>
<comment type="subcellular location">
    <subcellularLocation>
        <location evidence="1">Cell membrane</location>
    </subcellularLocation>
</comment>
<evidence type="ECO:0000256" key="1">
    <source>
        <dbReference type="ARBA" id="ARBA00004236"/>
    </source>
</evidence>
<dbReference type="OrthoDB" id="276604at2"/>
<dbReference type="Proteomes" id="UP000006055">
    <property type="component" value="Chromosome"/>
</dbReference>
<feature type="domain" description="Glycosyltransferase 2-like" evidence="7">
    <location>
        <begin position="53"/>
        <end position="222"/>
    </location>
</feature>
<dbReference type="KEGG" id="dti:Desti_3328"/>
<evidence type="ECO:0000256" key="4">
    <source>
        <dbReference type="ARBA" id="ARBA00022679"/>
    </source>
</evidence>
<feature type="transmembrane region" description="Helical" evidence="6">
    <location>
        <begin position="354"/>
        <end position="378"/>
    </location>
</feature>
<sequence length="391" mass="43303">MASSWFVWGAVVFSAIILAELLRLNILLFKTLKTEQVLSSPTDCTKQSCPTVSVLIPARDEEGNIQESAKSILDSDYENLELILVDDRSSDDTLKLMEQIAEKDRRVKVISIRSLPEGWTGKTHALYEGVQSATGDILLFIDADSVIARNLVSRSINHLLTHDLDMLSLAPGFVHRGFLENAVHPHLALGLSSFFPMLDVNDMSKRTGLASGCFLMMTKKAYEKAGTWKAFRTEVTEDIALSKALKQKGMRLNFLRGGELVQTKPFESFAELAAFWKRTFYGGLEQSITRCIKLCLNYITLLALLAFLIYSIVMIAGGNPSTGLWILGALSALGMCAVVIPYGMVVEKEHGSRWYGFSAPIGLALSAWVALSTLIMLLTKRGIHWRGSVYR</sequence>
<evidence type="ECO:0000256" key="6">
    <source>
        <dbReference type="SAM" id="Phobius"/>
    </source>
</evidence>
<evidence type="ECO:0000313" key="9">
    <source>
        <dbReference type="Proteomes" id="UP000006055"/>
    </source>
</evidence>
<gene>
    <name evidence="8" type="ordered locus">Desti_3328</name>
</gene>
<keyword evidence="2" id="KW-1003">Cell membrane</keyword>
<dbReference type="CDD" id="cd06423">
    <property type="entry name" value="CESA_like"/>
    <property type="match status" value="1"/>
</dbReference>
<keyword evidence="4 8" id="KW-0808">Transferase</keyword>
<accession>I4C8U5</accession>
<evidence type="ECO:0000259" key="7">
    <source>
        <dbReference type="Pfam" id="PF00535"/>
    </source>
</evidence>
<dbReference type="InterPro" id="IPR001173">
    <property type="entry name" value="Glyco_trans_2-like"/>
</dbReference>
<keyword evidence="6" id="KW-1133">Transmembrane helix</keyword>
<dbReference type="HOGENOM" id="CLU_038143_0_0_7"/>
<dbReference type="eggNOG" id="COG1215">
    <property type="taxonomic scope" value="Bacteria"/>
</dbReference>
<keyword evidence="6" id="KW-0812">Transmembrane</keyword>